<dbReference type="PANTHER" id="PTHR48444:SF1">
    <property type="entry name" value="DNA TOPOISOMERASE 6 SUBUNIT B"/>
    <property type="match status" value="1"/>
</dbReference>
<evidence type="ECO:0000313" key="1">
    <source>
        <dbReference type="EMBL" id="PNX93639.1"/>
    </source>
</evidence>
<protein>
    <submittedName>
        <fullName evidence="1">DNA topoisomerase 6 subunit b-like protein</fullName>
    </submittedName>
</protein>
<evidence type="ECO:0000313" key="2">
    <source>
        <dbReference type="Proteomes" id="UP000236291"/>
    </source>
</evidence>
<dbReference type="EMBL" id="ASHM01011692">
    <property type="protein sequence ID" value="PNX93639.1"/>
    <property type="molecule type" value="Genomic_DNA"/>
</dbReference>
<dbReference type="AlphaFoldDB" id="A0A2K3MSE9"/>
<keyword evidence="1" id="KW-0413">Isomerase</keyword>
<dbReference type="GO" id="GO:0016853">
    <property type="term" value="F:isomerase activity"/>
    <property type="evidence" value="ECO:0007669"/>
    <property type="project" value="UniProtKB-KW"/>
</dbReference>
<reference evidence="1 2" key="1">
    <citation type="journal article" date="2014" name="Am. J. Bot.">
        <title>Genome assembly and annotation for red clover (Trifolium pratense; Fabaceae).</title>
        <authorList>
            <person name="Istvanek J."/>
            <person name="Jaros M."/>
            <person name="Krenek A."/>
            <person name="Repkova J."/>
        </authorList>
    </citation>
    <scope>NUCLEOTIDE SEQUENCE [LARGE SCALE GENOMIC DNA]</scope>
    <source>
        <strain evidence="2">cv. Tatra</strain>
        <tissue evidence="1">Young leaves</tissue>
    </source>
</reference>
<gene>
    <name evidence="1" type="ORF">L195_g016794</name>
</gene>
<proteinExistence type="predicted"/>
<name>A0A2K3MSE9_TRIPR</name>
<dbReference type="PANTHER" id="PTHR48444">
    <property type="entry name" value="DNA TOPOISOMERASE 6 SUBUNIT B"/>
    <property type="match status" value="1"/>
</dbReference>
<dbReference type="Gene3D" id="3.30.565.10">
    <property type="entry name" value="Histidine kinase-like ATPase, C-terminal domain"/>
    <property type="match status" value="1"/>
</dbReference>
<reference evidence="1 2" key="2">
    <citation type="journal article" date="2017" name="Front. Plant Sci.">
        <title>Gene Classification and Mining of Molecular Markers Useful in Red Clover (Trifolium pratense) Breeding.</title>
        <authorList>
            <person name="Istvanek J."/>
            <person name="Dluhosova J."/>
            <person name="Dluhos P."/>
            <person name="Patkova L."/>
            <person name="Nedelnik J."/>
            <person name="Repkova J."/>
        </authorList>
    </citation>
    <scope>NUCLEOTIDE SEQUENCE [LARGE SCALE GENOMIC DNA]</scope>
    <source>
        <strain evidence="2">cv. Tatra</strain>
        <tissue evidence="1">Young leaves</tissue>
    </source>
</reference>
<dbReference type="Proteomes" id="UP000236291">
    <property type="component" value="Unassembled WGS sequence"/>
</dbReference>
<dbReference type="STRING" id="57577.A0A2K3MSE9"/>
<accession>A0A2K3MSE9</accession>
<sequence length="189" mass="21203">MDAISEKSPAEFFAENKNFAGFDNCIELIGLTEHERVDATLYDDFEIEKTHEIVNLAMGTNLSIHLKLYWIFISRVPRQCQLQFHQSYKKPLAKETLAQELQAKNASLGKQVKDTPASKGIKGLGEDSFYRVTCKDNGKGMPHDDIPNMFGRVLSGTKYGMKQTRGKFGLGAKMVLIWSKVSTGLPIEN</sequence>
<dbReference type="InterPro" id="IPR036890">
    <property type="entry name" value="HATPase_C_sf"/>
</dbReference>
<dbReference type="SUPFAM" id="SSF55874">
    <property type="entry name" value="ATPase domain of HSP90 chaperone/DNA topoisomerase II/histidine kinase"/>
    <property type="match status" value="1"/>
</dbReference>
<comment type="caution">
    <text evidence="1">The sequence shown here is derived from an EMBL/GenBank/DDBJ whole genome shotgun (WGS) entry which is preliminary data.</text>
</comment>
<organism evidence="1 2">
    <name type="scientific">Trifolium pratense</name>
    <name type="common">Red clover</name>
    <dbReference type="NCBI Taxonomy" id="57577"/>
    <lineage>
        <taxon>Eukaryota</taxon>
        <taxon>Viridiplantae</taxon>
        <taxon>Streptophyta</taxon>
        <taxon>Embryophyta</taxon>
        <taxon>Tracheophyta</taxon>
        <taxon>Spermatophyta</taxon>
        <taxon>Magnoliopsida</taxon>
        <taxon>eudicotyledons</taxon>
        <taxon>Gunneridae</taxon>
        <taxon>Pentapetalae</taxon>
        <taxon>rosids</taxon>
        <taxon>fabids</taxon>
        <taxon>Fabales</taxon>
        <taxon>Fabaceae</taxon>
        <taxon>Papilionoideae</taxon>
        <taxon>50 kb inversion clade</taxon>
        <taxon>NPAAA clade</taxon>
        <taxon>Hologalegina</taxon>
        <taxon>IRL clade</taxon>
        <taxon>Trifolieae</taxon>
        <taxon>Trifolium</taxon>
    </lineage>
</organism>